<gene>
    <name evidence="1" type="ORF">Vadar_000182</name>
</gene>
<evidence type="ECO:0000313" key="1">
    <source>
        <dbReference type="EMBL" id="KAH7859369.1"/>
    </source>
</evidence>
<keyword evidence="2" id="KW-1185">Reference proteome</keyword>
<name>A0ACB7Z111_9ERIC</name>
<protein>
    <submittedName>
        <fullName evidence="1">Uncharacterized protein</fullName>
    </submittedName>
</protein>
<evidence type="ECO:0000313" key="2">
    <source>
        <dbReference type="Proteomes" id="UP000828048"/>
    </source>
</evidence>
<sequence length="557" mass="62730">MDQHRLCYGAILLLFFVSLSSSSRIANANISTSWINTRSSSPTILKNGTKFLFNPILSIGQRFACGFYCNHDDTQTACLLAVVIHNRTSFRNTSVIFKPQLVWSANRNHPVKLNATLQLALDGDLVLADADDTFVWSTNTGGNSVSGINLTEEGNLVLLDESNKTVWQSFDHPTDSLLVGQTLVRGRKLVANISPSNWSQGLYSLLFTRSHLRAYIETITPTTYFENVTRGEQYLKYENGSFNWFTIPFVRVAQFMRLESDGHLKVYEFRGYDWAVVVDLLTEAISECGYPMACGKYGICSKGQCGGCPDEANSKVSTFRQRDFRQPNLGCSPITPISCDQPQYHSLQELKGTSYYGFNPQYYYYRNTTALDVKTEIEDCKKSCLSNCSCKAIFYSYLVGRNSKPGCFLLFETFSFIIDPYGDTIFLKVQKPLISTERKLRSQPEEDMHLLRLFERKGEEGQLLDMVDKHNADMQLHGAEVVEMMKVAAWCLQSDYQRRPSMTVVVQVLDGFVIVPDNLEYNFINAPARRTMAATGEDMDAINDGTPLLASVLSGPR</sequence>
<organism evidence="1 2">
    <name type="scientific">Vaccinium darrowii</name>
    <dbReference type="NCBI Taxonomy" id="229202"/>
    <lineage>
        <taxon>Eukaryota</taxon>
        <taxon>Viridiplantae</taxon>
        <taxon>Streptophyta</taxon>
        <taxon>Embryophyta</taxon>
        <taxon>Tracheophyta</taxon>
        <taxon>Spermatophyta</taxon>
        <taxon>Magnoliopsida</taxon>
        <taxon>eudicotyledons</taxon>
        <taxon>Gunneridae</taxon>
        <taxon>Pentapetalae</taxon>
        <taxon>asterids</taxon>
        <taxon>Ericales</taxon>
        <taxon>Ericaceae</taxon>
        <taxon>Vaccinioideae</taxon>
        <taxon>Vaccinieae</taxon>
        <taxon>Vaccinium</taxon>
    </lineage>
</organism>
<proteinExistence type="predicted"/>
<dbReference type="Proteomes" id="UP000828048">
    <property type="component" value="Chromosome 4"/>
</dbReference>
<comment type="caution">
    <text evidence="1">The sequence shown here is derived from an EMBL/GenBank/DDBJ whole genome shotgun (WGS) entry which is preliminary data.</text>
</comment>
<dbReference type="EMBL" id="CM037154">
    <property type="protein sequence ID" value="KAH7859369.1"/>
    <property type="molecule type" value="Genomic_DNA"/>
</dbReference>
<accession>A0ACB7Z111</accession>
<reference evidence="1 2" key="1">
    <citation type="journal article" date="2021" name="Hortic Res">
        <title>High-quality reference genome and annotation aids understanding of berry development for evergreen blueberry (Vaccinium darrowii).</title>
        <authorList>
            <person name="Yu J."/>
            <person name="Hulse-Kemp A.M."/>
            <person name="Babiker E."/>
            <person name="Staton M."/>
        </authorList>
    </citation>
    <scope>NUCLEOTIDE SEQUENCE [LARGE SCALE GENOMIC DNA]</scope>
    <source>
        <strain evidence="2">cv. NJ 8807/NJ 8810</strain>
        <tissue evidence="1">Young leaf</tissue>
    </source>
</reference>